<organism evidence="19 20">
    <name type="scientific">Urochloa decumbens</name>
    <dbReference type="NCBI Taxonomy" id="240449"/>
    <lineage>
        <taxon>Eukaryota</taxon>
        <taxon>Viridiplantae</taxon>
        <taxon>Streptophyta</taxon>
        <taxon>Embryophyta</taxon>
        <taxon>Tracheophyta</taxon>
        <taxon>Spermatophyta</taxon>
        <taxon>Magnoliopsida</taxon>
        <taxon>Liliopsida</taxon>
        <taxon>Poales</taxon>
        <taxon>Poaceae</taxon>
        <taxon>PACMAD clade</taxon>
        <taxon>Panicoideae</taxon>
        <taxon>Panicodae</taxon>
        <taxon>Paniceae</taxon>
        <taxon>Melinidinae</taxon>
        <taxon>Urochloa</taxon>
    </lineage>
</organism>
<proteinExistence type="inferred from homology"/>
<evidence type="ECO:0000256" key="7">
    <source>
        <dbReference type="ARBA" id="ARBA00022989"/>
    </source>
</evidence>
<dbReference type="PANTHER" id="PTHR34836">
    <property type="entry name" value="OS06G0188250 PROTEIN"/>
    <property type="match status" value="1"/>
</dbReference>
<dbReference type="InterPro" id="IPR001320">
    <property type="entry name" value="Iontro_rcpt_C"/>
</dbReference>
<protein>
    <recommendedName>
        <fullName evidence="15">Glutamate receptor</fullName>
    </recommendedName>
</protein>
<dbReference type="InterPro" id="IPR015683">
    <property type="entry name" value="Ionotropic_Glu_rcpt"/>
</dbReference>
<dbReference type="AlphaFoldDB" id="A0ABC9DXG1"/>
<keyword evidence="11" id="KW-0325">Glycoprotein</keyword>
<dbReference type="InterPro" id="IPR028082">
    <property type="entry name" value="Peripla_BP_I"/>
</dbReference>
<dbReference type="Gene3D" id="3.40.50.2300">
    <property type="match status" value="2"/>
</dbReference>
<dbReference type="InterPro" id="IPR019594">
    <property type="entry name" value="Glu/Gly-bd"/>
</dbReference>
<feature type="transmembrane region" description="Helical" evidence="17">
    <location>
        <begin position="620"/>
        <end position="638"/>
    </location>
</feature>
<evidence type="ECO:0000256" key="16">
    <source>
        <dbReference type="SAM" id="MobiDB-lite"/>
    </source>
</evidence>
<evidence type="ECO:0000313" key="19">
    <source>
        <dbReference type="EMBL" id="CAL5046501.1"/>
    </source>
</evidence>
<comment type="subunit">
    <text evidence="3">May form heteromers.</text>
</comment>
<dbReference type="InterPro" id="IPR000337">
    <property type="entry name" value="GPCR_3"/>
</dbReference>
<evidence type="ECO:0000256" key="15">
    <source>
        <dbReference type="PIRNR" id="PIRNR037090"/>
    </source>
</evidence>
<sequence>MPRRARARGAPSAAEPSVLAAGMVLAFIVFVAPPLLAAAASGAGNASASTAAPAATTVPVDVGLILDLATGLGKKSLLSVDMALEDLYAARPDFTTRVRLHARDSDRDVVTAASAAVDLIRDEKVSVVIGPQSTLQAEFVTYLANKTKVPVISFSATGDAAIQYHLPYFLRACAKDSFQAAAIAAFVEAYGWKNVVVVYEDDNYGVGILPSITDALQDVEARIIYRAAIPASSPDYLIDEELYKLMTMQTRVFIVHMLPGPASHFFARASAAGMMSEGYVWIVTANVGIVLDVLPQHTVENMQGVVGFRPYVAKSARIIDFMSQFDALFRAKYHQAHDVRMARPTIFQYWAYDVAWAVATAVEKVNRAGLANIGFQTPQDVGKNLVNGLPTSTAGPELLSSILEADFDGLAGRFRFVDRHMDVPVYEVVNVVGEKARGLGFWSPGSGLLRLLNSSFTEDQAKSSVSASEVLKPVIWPGDSTTVPKGWDFPVNAKVLRIAVPVRHEFKNFVNVEANHNTNGSRASGYSIDVFEAAVNRLPYALRYEYIPYDCANSYDQLITQVYYKKFDAAVGDVSIIANRSKYVDFTMPYTESGVSMLVLAKNDDRTTMWIFLEPLTEDLWIATMIFIFFTGLVVWMIENPKNERFQGSKWKQFSTSFYFTFSTLTFSHDQIIEKLHSKVVVVIWCFVVLVLVQSYTASLSSLLTAQRLQPSVTDPRQLLRNGHYVGYQNGSFVHAMLRRLQFDERKIKVLSTLEEYAQALKAGSKHGGVSAIFDENPYLNSFITQYGKDFQIVGPIDRTDGFGFVFPRGSPLVPDLSKAILNITEGCEGFQIQKKWFGDATPSPEYGSPDTDSVRLSLQSFKGLFIVNGFALCVMLVINLPEFIRAKSTELRNLSLQRANSSGEIASDNEPQQLQNNNAAPGEPLQIERETD</sequence>
<feature type="domain" description="Ionotropic glutamate receptor C-terminal" evidence="18">
    <location>
        <begin position="497"/>
        <end position="840"/>
    </location>
</feature>
<keyword evidence="6" id="KW-0732">Signal</keyword>
<accession>A0ABC9DXG1</accession>
<dbReference type="EMBL" id="OZ075145">
    <property type="protein sequence ID" value="CAL5046501.1"/>
    <property type="molecule type" value="Genomic_DNA"/>
</dbReference>
<dbReference type="Pfam" id="PF01094">
    <property type="entry name" value="ANF_receptor"/>
    <property type="match status" value="1"/>
</dbReference>
<evidence type="ECO:0000256" key="14">
    <source>
        <dbReference type="ARBA" id="ARBA00049638"/>
    </source>
</evidence>
<keyword evidence="8 15" id="KW-0406">Ion transport</keyword>
<dbReference type="SUPFAM" id="SSF53822">
    <property type="entry name" value="Periplasmic binding protein-like I"/>
    <property type="match status" value="1"/>
</dbReference>
<dbReference type="GO" id="GO:0034220">
    <property type="term" value="P:monoatomic ion transmembrane transport"/>
    <property type="evidence" value="ECO:0007669"/>
    <property type="project" value="UniProtKB-KW"/>
</dbReference>
<gene>
    <name evidence="19" type="ORF">URODEC1_LOCUS89368</name>
</gene>
<dbReference type="Gene3D" id="1.10.287.70">
    <property type="match status" value="1"/>
</dbReference>
<evidence type="ECO:0000256" key="13">
    <source>
        <dbReference type="ARBA" id="ARBA00023303"/>
    </source>
</evidence>
<dbReference type="FunFam" id="1.10.287.70:FF:000037">
    <property type="entry name" value="Glutamate receptor"/>
    <property type="match status" value="1"/>
</dbReference>
<comment type="function">
    <text evidence="15">Glutamate-gated receptor that probably acts as non-selective cation channel.</text>
</comment>
<dbReference type="GO" id="GO:0016020">
    <property type="term" value="C:membrane"/>
    <property type="evidence" value="ECO:0007669"/>
    <property type="project" value="UniProtKB-SubCell"/>
</dbReference>
<dbReference type="InterPro" id="IPR017103">
    <property type="entry name" value="Iontropic_Glu_rcpt_pln"/>
</dbReference>
<feature type="region of interest" description="Disordered" evidence="16">
    <location>
        <begin position="903"/>
        <end position="933"/>
    </location>
</feature>
<feature type="compositionally biased region" description="Polar residues" evidence="16">
    <location>
        <begin position="903"/>
        <end position="920"/>
    </location>
</feature>
<evidence type="ECO:0000256" key="17">
    <source>
        <dbReference type="SAM" id="Phobius"/>
    </source>
</evidence>
<dbReference type="CDD" id="cd13686">
    <property type="entry name" value="GluR_Plant"/>
    <property type="match status" value="1"/>
</dbReference>
<comment type="subcellular location">
    <subcellularLocation>
        <location evidence="1">Membrane</location>
        <topology evidence="1">Multi-pass membrane protein</topology>
    </subcellularLocation>
</comment>
<name>A0ABC9DXG1_9POAL</name>
<keyword evidence="12 15" id="KW-1071">Ligand-gated ion channel</keyword>
<evidence type="ECO:0000256" key="6">
    <source>
        <dbReference type="ARBA" id="ARBA00022729"/>
    </source>
</evidence>
<keyword evidence="10 15" id="KW-0675">Receptor</keyword>
<evidence type="ECO:0000256" key="5">
    <source>
        <dbReference type="ARBA" id="ARBA00022692"/>
    </source>
</evidence>
<feature type="transmembrane region" description="Helical" evidence="17">
    <location>
        <begin position="680"/>
        <end position="704"/>
    </location>
</feature>
<keyword evidence="5 17" id="KW-0812">Transmembrane</keyword>
<dbReference type="CDD" id="cd19990">
    <property type="entry name" value="PBP1_GABAb_receptor_plant"/>
    <property type="match status" value="1"/>
</dbReference>
<dbReference type="InterPro" id="IPR001828">
    <property type="entry name" value="ANF_lig-bd_rcpt"/>
</dbReference>
<dbReference type="FunFam" id="3.40.190.10:FF:000291">
    <property type="entry name" value="Glutamate receptor"/>
    <property type="match status" value="1"/>
</dbReference>
<evidence type="ECO:0000256" key="3">
    <source>
        <dbReference type="ARBA" id="ARBA00011095"/>
    </source>
</evidence>
<dbReference type="SUPFAM" id="SSF81324">
    <property type="entry name" value="Voltage-gated potassium channels"/>
    <property type="match status" value="1"/>
</dbReference>
<keyword evidence="7 17" id="KW-1133">Transmembrane helix</keyword>
<keyword evidence="4 15" id="KW-0813">Transport</keyword>
<evidence type="ECO:0000256" key="4">
    <source>
        <dbReference type="ARBA" id="ARBA00022448"/>
    </source>
</evidence>
<dbReference type="SUPFAM" id="SSF53850">
    <property type="entry name" value="Periplasmic binding protein-like II"/>
    <property type="match status" value="1"/>
</dbReference>
<dbReference type="PRINTS" id="PR00248">
    <property type="entry name" value="GPCRMGR"/>
</dbReference>
<evidence type="ECO:0000259" key="18">
    <source>
        <dbReference type="SMART" id="SM00079"/>
    </source>
</evidence>
<dbReference type="PANTHER" id="PTHR34836:SF1">
    <property type="entry name" value="OS09G0428600 PROTEIN"/>
    <property type="match status" value="1"/>
</dbReference>
<dbReference type="Pfam" id="PF00060">
    <property type="entry name" value="Lig_chan"/>
    <property type="match status" value="1"/>
</dbReference>
<comment type="function">
    <text evidence="14">Glutamate-gated receptor that probably acts as a non-selective cation channel. May be involved in light-signal transduction and calcium homeostasis via the regulation of calcium influx into cells.</text>
</comment>
<evidence type="ECO:0000256" key="10">
    <source>
        <dbReference type="ARBA" id="ARBA00023170"/>
    </source>
</evidence>
<dbReference type="FunFam" id="3.40.50.2300:FF:000188">
    <property type="entry name" value="Glutamate receptor"/>
    <property type="match status" value="1"/>
</dbReference>
<reference evidence="19" key="1">
    <citation type="submission" date="2024-10" db="EMBL/GenBank/DDBJ databases">
        <authorList>
            <person name="Ryan C."/>
        </authorList>
    </citation>
    <scope>NUCLEOTIDE SEQUENCE [LARGE SCALE GENOMIC DNA]</scope>
</reference>
<dbReference type="SMART" id="SM00079">
    <property type="entry name" value="PBPe"/>
    <property type="match status" value="1"/>
</dbReference>
<keyword evidence="9 15" id="KW-0472">Membrane</keyword>
<dbReference type="Pfam" id="PF10613">
    <property type="entry name" value="Lig_chan-Glu_bd"/>
    <property type="match status" value="1"/>
</dbReference>
<keyword evidence="20" id="KW-1185">Reference proteome</keyword>
<dbReference type="Gene3D" id="3.40.190.10">
    <property type="entry name" value="Periplasmic binding protein-like II"/>
    <property type="match status" value="1"/>
</dbReference>
<evidence type="ECO:0000313" key="20">
    <source>
        <dbReference type="Proteomes" id="UP001497457"/>
    </source>
</evidence>
<keyword evidence="13 15" id="KW-0407">Ion channel</keyword>
<evidence type="ECO:0000256" key="8">
    <source>
        <dbReference type="ARBA" id="ARBA00023065"/>
    </source>
</evidence>
<comment type="similarity">
    <text evidence="2 15">Belongs to the glutamate-gated ion channel (TC 1.A.10.1) family.</text>
</comment>
<dbReference type="PIRSF" id="PIRSF037090">
    <property type="entry name" value="Iontro_Glu-like_rcpt_pln"/>
    <property type="match status" value="1"/>
</dbReference>
<evidence type="ECO:0000256" key="9">
    <source>
        <dbReference type="ARBA" id="ARBA00023136"/>
    </source>
</evidence>
<dbReference type="InterPro" id="IPR044440">
    <property type="entry name" value="GABAb_receptor_plant_PBP1"/>
</dbReference>
<evidence type="ECO:0000256" key="1">
    <source>
        <dbReference type="ARBA" id="ARBA00004141"/>
    </source>
</evidence>
<evidence type="ECO:0000256" key="12">
    <source>
        <dbReference type="ARBA" id="ARBA00023286"/>
    </source>
</evidence>
<dbReference type="Proteomes" id="UP001497457">
    <property type="component" value="Chromosome 35b"/>
</dbReference>
<evidence type="ECO:0000256" key="2">
    <source>
        <dbReference type="ARBA" id="ARBA00008685"/>
    </source>
</evidence>
<evidence type="ECO:0000256" key="11">
    <source>
        <dbReference type="ARBA" id="ARBA00023180"/>
    </source>
</evidence>